<evidence type="ECO:0000313" key="7">
    <source>
        <dbReference type="EMBL" id="KAF2320934.1"/>
    </source>
</evidence>
<reference evidence="7 8" key="1">
    <citation type="journal article" date="2020" name="Mol. Plant">
        <title>The Chromosome-Based Rubber Tree Genome Provides New Insights into Spurge Genome Evolution and Rubber Biosynthesis.</title>
        <authorList>
            <person name="Liu J."/>
            <person name="Shi C."/>
            <person name="Shi C.C."/>
            <person name="Li W."/>
            <person name="Zhang Q.J."/>
            <person name="Zhang Y."/>
            <person name="Li K."/>
            <person name="Lu H.F."/>
            <person name="Shi C."/>
            <person name="Zhu S.T."/>
            <person name="Xiao Z.Y."/>
            <person name="Nan H."/>
            <person name="Yue Y."/>
            <person name="Zhu X.G."/>
            <person name="Wu Y."/>
            <person name="Hong X.N."/>
            <person name="Fan G.Y."/>
            <person name="Tong Y."/>
            <person name="Zhang D."/>
            <person name="Mao C.L."/>
            <person name="Liu Y.L."/>
            <person name="Hao S.J."/>
            <person name="Liu W.Q."/>
            <person name="Lv M.Q."/>
            <person name="Zhang H.B."/>
            <person name="Liu Y."/>
            <person name="Hu-Tang G.R."/>
            <person name="Wang J.P."/>
            <person name="Wang J.H."/>
            <person name="Sun Y.H."/>
            <person name="Ni S.B."/>
            <person name="Chen W.B."/>
            <person name="Zhang X.C."/>
            <person name="Jiao Y.N."/>
            <person name="Eichler E.E."/>
            <person name="Li G.H."/>
            <person name="Liu X."/>
            <person name="Gao L.Z."/>
        </authorList>
    </citation>
    <scope>NUCLEOTIDE SEQUENCE [LARGE SCALE GENOMIC DNA]</scope>
    <source>
        <strain evidence="8">cv. GT1</strain>
        <tissue evidence="7">Leaf</tissue>
    </source>
</reference>
<evidence type="ECO:0000256" key="3">
    <source>
        <dbReference type="ARBA" id="ARBA00022692"/>
    </source>
</evidence>
<sequence length="207" mass="23116">MSGSFLRKSSIHRLLRSHIITDAAVDPSMTATTTIHSIINHQTTQSRASFRFPQFFRKSREFNELSPPFFTSPSSCSSSSSYSSSNAAASFVGWYLAMVKSRPILTKSVTSSLIYVAADFSSQTIAQPVSEPYDLVRTLRMAAYGENSNEIIARLKRDLLPTMMNGVMYWPMCDFITFKFIPVHLQTAGSFLCFRVTDPPDQLVIVG</sequence>
<comment type="caution">
    <text evidence="7">The sequence shown here is derived from an EMBL/GenBank/DDBJ whole genome shotgun (WGS) entry which is preliminary data.</text>
</comment>
<protein>
    <submittedName>
        <fullName evidence="7">Uncharacterized protein</fullName>
    </submittedName>
</protein>
<keyword evidence="4" id="KW-1133">Transmembrane helix</keyword>
<evidence type="ECO:0000256" key="6">
    <source>
        <dbReference type="RuleBase" id="RU363053"/>
    </source>
</evidence>
<evidence type="ECO:0000256" key="4">
    <source>
        <dbReference type="ARBA" id="ARBA00022989"/>
    </source>
</evidence>
<organism evidence="7 8">
    <name type="scientific">Hevea brasiliensis</name>
    <name type="common">Para rubber tree</name>
    <name type="synonym">Siphonia brasiliensis</name>
    <dbReference type="NCBI Taxonomy" id="3981"/>
    <lineage>
        <taxon>Eukaryota</taxon>
        <taxon>Viridiplantae</taxon>
        <taxon>Streptophyta</taxon>
        <taxon>Embryophyta</taxon>
        <taxon>Tracheophyta</taxon>
        <taxon>Spermatophyta</taxon>
        <taxon>Magnoliopsida</taxon>
        <taxon>eudicotyledons</taxon>
        <taxon>Gunneridae</taxon>
        <taxon>Pentapetalae</taxon>
        <taxon>rosids</taxon>
        <taxon>fabids</taxon>
        <taxon>Malpighiales</taxon>
        <taxon>Euphorbiaceae</taxon>
        <taxon>Crotonoideae</taxon>
        <taxon>Micrandreae</taxon>
        <taxon>Hevea</taxon>
    </lineage>
</organism>
<evidence type="ECO:0000256" key="1">
    <source>
        <dbReference type="ARBA" id="ARBA00004141"/>
    </source>
</evidence>
<dbReference type="PANTHER" id="PTHR11266:SF18">
    <property type="entry name" value="OS12G0508100 PROTEIN"/>
    <property type="match status" value="1"/>
</dbReference>
<accession>A0A6A6N6I5</accession>
<dbReference type="Pfam" id="PF04117">
    <property type="entry name" value="Mpv17_PMP22"/>
    <property type="match status" value="1"/>
</dbReference>
<dbReference type="InterPro" id="IPR007248">
    <property type="entry name" value="Mpv17_PMP22"/>
</dbReference>
<keyword evidence="3" id="KW-0812">Transmembrane</keyword>
<dbReference type="Proteomes" id="UP000467840">
    <property type="component" value="Chromosome 10"/>
</dbReference>
<dbReference type="GO" id="GO:0005737">
    <property type="term" value="C:cytoplasm"/>
    <property type="evidence" value="ECO:0007669"/>
    <property type="project" value="TreeGrafter"/>
</dbReference>
<name>A0A6A6N6I5_HEVBR</name>
<evidence type="ECO:0000256" key="2">
    <source>
        <dbReference type="ARBA" id="ARBA00006824"/>
    </source>
</evidence>
<dbReference type="GO" id="GO:0016020">
    <property type="term" value="C:membrane"/>
    <property type="evidence" value="ECO:0007669"/>
    <property type="project" value="UniProtKB-SubCell"/>
</dbReference>
<keyword evidence="5" id="KW-0472">Membrane</keyword>
<keyword evidence="8" id="KW-1185">Reference proteome</keyword>
<comment type="similarity">
    <text evidence="2 6">Belongs to the peroxisomal membrane protein PXMP2/4 family.</text>
</comment>
<comment type="subcellular location">
    <subcellularLocation>
        <location evidence="1">Membrane</location>
        <topology evidence="1">Multi-pass membrane protein</topology>
    </subcellularLocation>
</comment>
<gene>
    <name evidence="7" type="ORF">GH714_032042</name>
</gene>
<dbReference type="EMBL" id="JAAGAX010000003">
    <property type="protein sequence ID" value="KAF2320934.1"/>
    <property type="molecule type" value="Genomic_DNA"/>
</dbReference>
<dbReference type="PANTHER" id="PTHR11266">
    <property type="entry name" value="PEROXISOMAL MEMBRANE PROTEIN 2, PXMP2 MPV17"/>
    <property type="match status" value="1"/>
</dbReference>
<proteinExistence type="inferred from homology"/>
<dbReference type="AlphaFoldDB" id="A0A6A6N6I5"/>
<evidence type="ECO:0000256" key="5">
    <source>
        <dbReference type="ARBA" id="ARBA00023136"/>
    </source>
</evidence>
<evidence type="ECO:0000313" key="8">
    <source>
        <dbReference type="Proteomes" id="UP000467840"/>
    </source>
</evidence>